<comment type="caution">
    <text evidence="5">The sequence shown here is derived from an EMBL/GenBank/DDBJ whole genome shotgun (WGS) entry which is preliminary data.</text>
</comment>
<proteinExistence type="predicted"/>
<feature type="signal peptide" evidence="3">
    <location>
        <begin position="1"/>
        <end position="20"/>
    </location>
</feature>
<dbReference type="GO" id="GO:0003729">
    <property type="term" value="F:mRNA binding"/>
    <property type="evidence" value="ECO:0007669"/>
    <property type="project" value="TreeGrafter"/>
</dbReference>
<dbReference type="InterPro" id="IPR012340">
    <property type="entry name" value="NA-bd_OB-fold"/>
</dbReference>
<evidence type="ECO:0000313" key="5">
    <source>
        <dbReference type="EMBL" id="GAX13414.1"/>
    </source>
</evidence>
<dbReference type="PANTHER" id="PTHR10724:SF10">
    <property type="entry name" value="S1 RNA-BINDING DOMAIN-CONTAINING PROTEIN 1"/>
    <property type="match status" value="1"/>
</dbReference>
<dbReference type="Pfam" id="PF00575">
    <property type="entry name" value="S1"/>
    <property type="match status" value="2"/>
</dbReference>
<dbReference type="InterPro" id="IPR050437">
    <property type="entry name" value="Ribos_protein_bS1-like"/>
</dbReference>
<dbReference type="GO" id="GO:0003746">
    <property type="term" value="F:translation elongation factor activity"/>
    <property type="evidence" value="ECO:0007669"/>
    <property type="project" value="UniProtKB-KW"/>
</dbReference>
<dbReference type="AlphaFoldDB" id="A0A1Z5JHE6"/>
<evidence type="ECO:0000256" key="2">
    <source>
        <dbReference type="SAM" id="MobiDB-lite"/>
    </source>
</evidence>
<reference evidence="5 6" key="1">
    <citation type="journal article" date="2015" name="Plant Cell">
        <title>Oil accumulation by the oleaginous diatom Fistulifera solaris as revealed by the genome and transcriptome.</title>
        <authorList>
            <person name="Tanaka T."/>
            <person name="Maeda Y."/>
            <person name="Veluchamy A."/>
            <person name="Tanaka M."/>
            <person name="Abida H."/>
            <person name="Marechal E."/>
            <person name="Bowler C."/>
            <person name="Muto M."/>
            <person name="Sunaga Y."/>
            <person name="Tanaka M."/>
            <person name="Yoshino T."/>
            <person name="Taniguchi T."/>
            <person name="Fukuda Y."/>
            <person name="Nemoto M."/>
            <person name="Matsumoto M."/>
            <person name="Wong P.S."/>
            <person name="Aburatani S."/>
            <person name="Fujibuchi W."/>
        </authorList>
    </citation>
    <scope>NUCLEOTIDE SEQUENCE [LARGE SCALE GENOMIC DNA]</scope>
    <source>
        <strain evidence="5 6">JPCC DA0580</strain>
    </source>
</reference>
<gene>
    <name evidence="5" type="ORF">FisN_34Lh013</name>
</gene>
<feature type="region of interest" description="Disordered" evidence="2">
    <location>
        <begin position="191"/>
        <end position="217"/>
    </location>
</feature>
<evidence type="ECO:0000313" key="6">
    <source>
        <dbReference type="Proteomes" id="UP000198406"/>
    </source>
</evidence>
<feature type="domain" description="S1 motif" evidence="4">
    <location>
        <begin position="230"/>
        <end position="306"/>
    </location>
</feature>
<evidence type="ECO:0000256" key="1">
    <source>
        <dbReference type="ARBA" id="ARBA00025453"/>
    </source>
</evidence>
<keyword evidence="5" id="KW-0648">Protein biosynthesis</keyword>
<dbReference type="EMBL" id="BDSP01000065">
    <property type="protein sequence ID" value="GAX13414.1"/>
    <property type="molecule type" value="Genomic_DNA"/>
</dbReference>
<dbReference type="OrthoDB" id="412781at2759"/>
<feature type="region of interest" description="Disordered" evidence="2">
    <location>
        <begin position="83"/>
        <end position="113"/>
    </location>
</feature>
<name>A0A1Z5JHE6_FISSO</name>
<feature type="chain" id="PRO_5013391995" evidence="3">
    <location>
        <begin position="21"/>
        <end position="353"/>
    </location>
</feature>
<dbReference type="SUPFAM" id="SSF50249">
    <property type="entry name" value="Nucleic acid-binding proteins"/>
    <property type="match status" value="2"/>
</dbReference>
<dbReference type="InParanoid" id="A0A1Z5JHE6"/>
<dbReference type="SMART" id="SM00316">
    <property type="entry name" value="S1"/>
    <property type="match status" value="2"/>
</dbReference>
<dbReference type="PROSITE" id="PS50126">
    <property type="entry name" value="S1"/>
    <property type="match status" value="2"/>
</dbReference>
<protein>
    <submittedName>
        <fullName evidence="5">Elongation factor Ts</fullName>
    </submittedName>
</protein>
<organism evidence="5 6">
    <name type="scientific">Fistulifera solaris</name>
    <name type="common">Oleaginous diatom</name>
    <dbReference type="NCBI Taxonomy" id="1519565"/>
    <lineage>
        <taxon>Eukaryota</taxon>
        <taxon>Sar</taxon>
        <taxon>Stramenopiles</taxon>
        <taxon>Ochrophyta</taxon>
        <taxon>Bacillariophyta</taxon>
        <taxon>Bacillariophyceae</taxon>
        <taxon>Bacillariophycidae</taxon>
        <taxon>Naviculales</taxon>
        <taxon>Naviculaceae</taxon>
        <taxon>Fistulifera</taxon>
    </lineage>
</organism>
<comment type="function">
    <text evidence="1">Associates with the EF-Tu.GDP complex and induces the exchange of GDP to GTP. It remains bound to the aminoacyl-tRNA.EF-Tu.GTP complex up to the GTP hydrolysis stage on the ribosome.</text>
</comment>
<dbReference type="GO" id="GO:0022627">
    <property type="term" value="C:cytosolic small ribosomal subunit"/>
    <property type="evidence" value="ECO:0007669"/>
    <property type="project" value="TreeGrafter"/>
</dbReference>
<keyword evidence="6" id="KW-1185">Reference proteome</keyword>
<sequence>MHFSTTAVSAFLFSVGSVSAFSPAPASGFVASRVSSGVSPAVADVVASHASGCVCAACSRRKTMILFADVAEVPGEVAAMDGIESEDEAHNAERPARKSLKKKGPQGKPLSEYKVGDTVKGRVKTIASYGAFIDIGAQTDGLLHISQLSVGFVKDVKEILELNSEIDVRITNIDEKKNQVALSLLSAEQAEEAKAQAPAPPQQKERQQRQQRSDDSAVVNGLKEKGWDQNKFVEGTVVSTVDFGAFVRINAADLNPEVEGELDGLVHISALSVGRVSSVDSAVKVNEKVQVRVKEIANRKVSLTMVSAEDEETISEAKAIKDVGPGNANWKEDSAKIQMPTFKNGPVVMDLRK</sequence>
<dbReference type="Gene3D" id="2.40.50.140">
    <property type="entry name" value="Nucleic acid-binding proteins"/>
    <property type="match status" value="2"/>
</dbReference>
<keyword evidence="3" id="KW-0732">Signal</keyword>
<dbReference type="FunFam" id="2.40.50.140:FF:000051">
    <property type="entry name" value="RNA-binding transcriptional accessory protein"/>
    <property type="match status" value="1"/>
</dbReference>
<evidence type="ECO:0000259" key="4">
    <source>
        <dbReference type="PROSITE" id="PS50126"/>
    </source>
</evidence>
<keyword evidence="5" id="KW-0251">Elongation factor</keyword>
<dbReference type="PANTHER" id="PTHR10724">
    <property type="entry name" value="30S RIBOSOMAL PROTEIN S1"/>
    <property type="match status" value="1"/>
</dbReference>
<dbReference type="Proteomes" id="UP000198406">
    <property type="component" value="Unassembled WGS sequence"/>
</dbReference>
<dbReference type="GO" id="GO:0003735">
    <property type="term" value="F:structural constituent of ribosome"/>
    <property type="evidence" value="ECO:0007669"/>
    <property type="project" value="TreeGrafter"/>
</dbReference>
<feature type="domain" description="S1 motif" evidence="4">
    <location>
        <begin position="116"/>
        <end position="185"/>
    </location>
</feature>
<evidence type="ECO:0000256" key="3">
    <source>
        <dbReference type="SAM" id="SignalP"/>
    </source>
</evidence>
<feature type="compositionally biased region" description="Basic and acidic residues" evidence="2">
    <location>
        <begin position="203"/>
        <end position="215"/>
    </location>
</feature>
<accession>A0A1Z5JHE6</accession>
<dbReference type="InterPro" id="IPR003029">
    <property type="entry name" value="S1_domain"/>
</dbReference>